<keyword evidence="4" id="KW-1003">Cell membrane</keyword>
<comment type="similarity">
    <text evidence="2">Belongs to the CPA3 antiporters (TC 2.A.63) subunit E family.</text>
</comment>
<organism evidence="9 10">
    <name type="scientific">Maledivibacter halophilus</name>
    <dbReference type="NCBI Taxonomy" id="36842"/>
    <lineage>
        <taxon>Bacteria</taxon>
        <taxon>Bacillati</taxon>
        <taxon>Bacillota</taxon>
        <taxon>Clostridia</taxon>
        <taxon>Peptostreptococcales</taxon>
        <taxon>Caminicellaceae</taxon>
        <taxon>Maledivibacter</taxon>
    </lineage>
</organism>
<dbReference type="RefSeq" id="WP_079495540.1">
    <property type="nucleotide sequence ID" value="NZ_FUZT01000018.1"/>
</dbReference>
<dbReference type="GO" id="GO:0005886">
    <property type="term" value="C:plasma membrane"/>
    <property type="evidence" value="ECO:0007669"/>
    <property type="project" value="UniProtKB-SubCell"/>
</dbReference>
<feature type="transmembrane region" description="Helical" evidence="8">
    <location>
        <begin position="66"/>
        <end position="89"/>
    </location>
</feature>
<dbReference type="EMBL" id="FUZT01000018">
    <property type="protein sequence ID" value="SKC88926.1"/>
    <property type="molecule type" value="Genomic_DNA"/>
</dbReference>
<keyword evidence="3" id="KW-0813">Transport</keyword>
<name>A0A1T5ML59_9FIRM</name>
<dbReference type="Pfam" id="PF01899">
    <property type="entry name" value="MNHE"/>
    <property type="match status" value="1"/>
</dbReference>
<dbReference type="PANTHER" id="PTHR34584">
    <property type="entry name" value="NA(+)/H(+) ANTIPORTER SUBUNIT E1"/>
    <property type="match status" value="1"/>
</dbReference>
<dbReference type="AlphaFoldDB" id="A0A1T5ML59"/>
<keyword evidence="7 8" id="KW-0472">Membrane</keyword>
<keyword evidence="6 8" id="KW-1133">Transmembrane helix</keyword>
<accession>A0A1T5ML59</accession>
<evidence type="ECO:0000256" key="5">
    <source>
        <dbReference type="ARBA" id="ARBA00022692"/>
    </source>
</evidence>
<dbReference type="OrthoDB" id="9800498at2"/>
<dbReference type="Proteomes" id="UP000190285">
    <property type="component" value="Unassembled WGS sequence"/>
</dbReference>
<dbReference type="STRING" id="36842.SAMN02194393_04949"/>
<evidence type="ECO:0000256" key="2">
    <source>
        <dbReference type="ARBA" id="ARBA00006228"/>
    </source>
</evidence>
<dbReference type="PANTHER" id="PTHR34584:SF1">
    <property type="entry name" value="NA(+)_H(+) ANTIPORTER SUBUNIT E1"/>
    <property type="match status" value="1"/>
</dbReference>
<feature type="transmembrane region" description="Helical" evidence="8">
    <location>
        <begin position="27"/>
        <end position="45"/>
    </location>
</feature>
<comment type="subcellular location">
    <subcellularLocation>
        <location evidence="1">Cell membrane</location>
        <topology evidence="1">Multi-pass membrane protein</topology>
    </subcellularLocation>
</comment>
<feature type="transmembrane region" description="Helical" evidence="8">
    <location>
        <begin position="5"/>
        <end position="21"/>
    </location>
</feature>
<evidence type="ECO:0000256" key="1">
    <source>
        <dbReference type="ARBA" id="ARBA00004651"/>
    </source>
</evidence>
<evidence type="ECO:0000256" key="4">
    <source>
        <dbReference type="ARBA" id="ARBA00022475"/>
    </source>
</evidence>
<evidence type="ECO:0000256" key="6">
    <source>
        <dbReference type="ARBA" id="ARBA00022989"/>
    </source>
</evidence>
<evidence type="ECO:0000313" key="10">
    <source>
        <dbReference type="Proteomes" id="UP000190285"/>
    </source>
</evidence>
<dbReference type="InterPro" id="IPR002758">
    <property type="entry name" value="Cation_antiport_E"/>
</dbReference>
<keyword evidence="3" id="KW-0050">Antiport</keyword>
<gene>
    <name evidence="9" type="ORF">SAMN02194393_04949</name>
</gene>
<dbReference type="GO" id="GO:0015297">
    <property type="term" value="F:antiporter activity"/>
    <property type="evidence" value="ECO:0007669"/>
    <property type="project" value="UniProtKB-KW"/>
</dbReference>
<keyword evidence="10" id="KW-1185">Reference proteome</keyword>
<evidence type="ECO:0000256" key="8">
    <source>
        <dbReference type="SAM" id="Phobius"/>
    </source>
</evidence>
<dbReference type="PIRSF" id="PIRSF019239">
    <property type="entry name" value="MrpE"/>
    <property type="match status" value="1"/>
</dbReference>
<keyword evidence="5 8" id="KW-0812">Transmembrane</keyword>
<evidence type="ECO:0000313" key="9">
    <source>
        <dbReference type="EMBL" id="SKC88926.1"/>
    </source>
</evidence>
<dbReference type="GO" id="GO:0008324">
    <property type="term" value="F:monoatomic cation transmembrane transporter activity"/>
    <property type="evidence" value="ECO:0007669"/>
    <property type="project" value="InterPro"/>
</dbReference>
<sequence>MKLKEVFFKVLVLYLIIWTILAEKVDYQVIIIGIFIAFLISMYNYKIKYRDYKGNCFLKFRNLKLFVNYLFLLIKEIIIANIQLAIIVLSRKIVISPNIIKFNTKLKSDFLKMILANSITLTPGTLTIEIDDDEFTVHCITKDQASDVIDSKFEKLLLKIEEQL</sequence>
<evidence type="ECO:0000256" key="7">
    <source>
        <dbReference type="ARBA" id="ARBA00023136"/>
    </source>
</evidence>
<proteinExistence type="inferred from homology"/>
<reference evidence="9 10" key="1">
    <citation type="submission" date="2017-02" db="EMBL/GenBank/DDBJ databases">
        <authorList>
            <person name="Peterson S.W."/>
        </authorList>
    </citation>
    <scope>NUCLEOTIDE SEQUENCE [LARGE SCALE GENOMIC DNA]</scope>
    <source>
        <strain evidence="9 10">M1</strain>
    </source>
</reference>
<protein>
    <submittedName>
        <fullName evidence="9">Multisubunit sodium/proton antiporter, MrpE subunit</fullName>
    </submittedName>
</protein>
<evidence type="ECO:0000256" key="3">
    <source>
        <dbReference type="ARBA" id="ARBA00022449"/>
    </source>
</evidence>